<feature type="domain" description="RanBD1" evidence="8">
    <location>
        <begin position="151"/>
        <end position="238"/>
    </location>
</feature>
<evidence type="ECO:0000256" key="1">
    <source>
        <dbReference type="ARBA" id="ARBA00004123"/>
    </source>
</evidence>
<feature type="region of interest" description="Disordered" evidence="7">
    <location>
        <begin position="291"/>
        <end position="339"/>
    </location>
</feature>
<dbReference type="FunFam" id="2.30.29.30:FF:000228">
    <property type="entry name" value="ran-binding protein 3-like isoform X2"/>
    <property type="match status" value="1"/>
</dbReference>
<evidence type="ECO:0000259" key="8">
    <source>
        <dbReference type="PROSITE" id="PS50196"/>
    </source>
</evidence>
<gene>
    <name evidence="9" type="primary">Ranbp3l</name>
    <name evidence="9" type="ORF">PACMIN_R14620</name>
</gene>
<dbReference type="Gene3D" id="2.30.29.30">
    <property type="entry name" value="Pleckstrin-homology domain (PH domain)/Phosphotyrosine-binding domain (PTB)"/>
    <property type="match status" value="1"/>
</dbReference>
<name>A0A7K5DHX0_9TYRA</name>
<dbReference type="GO" id="GO:0005737">
    <property type="term" value="C:cytoplasm"/>
    <property type="evidence" value="ECO:0007669"/>
    <property type="project" value="UniProtKB-SubCell"/>
</dbReference>
<evidence type="ECO:0000256" key="4">
    <source>
        <dbReference type="ARBA" id="ARBA00023242"/>
    </source>
</evidence>
<sequence>SPSQLRNVIRPAILQPPQALTCPESPVVSLVTKKEACVQLSEDSSYSLVENSVSSKTAARSSTTTNLSRSQTTQSQLLEERSVKTSSNSDFVFGENMVERVLRRSQGILYASFVTLKISPVQKGFPFFFLTEKALLRNATLIESAAAFISKPVEKIMLDKVEVITGEEAEHNVLQINCKLFVFNKLSLTWTERGRGSLRLNDTSSSKHGMLQSRLIMRNQGSLRLILNTRLWEQMVIKRANRKSLCFTATDQEDQSVQVFLTQAGSKDTEDLYAAIHHRLVALRSFAEQEPDANQADAESEIAFQPLTCDSDDEDDEKKSPVSSSGSGKQKFSWKCCNP</sequence>
<dbReference type="InterPro" id="IPR011993">
    <property type="entry name" value="PH-like_dom_sf"/>
</dbReference>
<dbReference type="InterPro" id="IPR045255">
    <property type="entry name" value="RanBP1-like"/>
</dbReference>
<keyword evidence="10" id="KW-1185">Reference proteome</keyword>
<dbReference type="SUPFAM" id="SSF50729">
    <property type="entry name" value="PH domain-like"/>
    <property type="match status" value="1"/>
</dbReference>
<dbReference type="EMBL" id="VYXB01007916">
    <property type="protein sequence ID" value="NWS19804.1"/>
    <property type="molecule type" value="Genomic_DNA"/>
</dbReference>
<evidence type="ECO:0000256" key="6">
    <source>
        <dbReference type="ARBA" id="ARBA00068028"/>
    </source>
</evidence>
<evidence type="ECO:0000256" key="7">
    <source>
        <dbReference type="SAM" id="MobiDB-lite"/>
    </source>
</evidence>
<dbReference type="PANTHER" id="PTHR23138">
    <property type="entry name" value="RAN BINDING PROTEIN"/>
    <property type="match status" value="1"/>
</dbReference>
<feature type="compositionally biased region" description="Low complexity" evidence="7">
    <location>
        <begin position="321"/>
        <end position="331"/>
    </location>
</feature>
<comment type="caution">
    <text evidence="9">The sequence shown here is derived from an EMBL/GenBank/DDBJ whole genome shotgun (WGS) entry which is preliminary data.</text>
</comment>
<dbReference type="Pfam" id="PF00638">
    <property type="entry name" value="Ran_BP1"/>
    <property type="match status" value="1"/>
</dbReference>
<comment type="subcellular location">
    <subcellularLocation>
        <location evidence="2">Cytoplasm</location>
    </subcellularLocation>
    <subcellularLocation>
        <location evidence="1">Nucleus</location>
    </subcellularLocation>
</comment>
<proteinExistence type="predicted"/>
<dbReference type="GO" id="GO:0005634">
    <property type="term" value="C:nucleus"/>
    <property type="evidence" value="ECO:0007669"/>
    <property type="project" value="UniProtKB-SubCell"/>
</dbReference>
<feature type="region of interest" description="Disordered" evidence="7">
    <location>
        <begin position="59"/>
        <end position="82"/>
    </location>
</feature>
<comment type="function">
    <text evidence="5">Nuclear export factor for BMP-specific SMAD1/5/8 that plays a critical role in terminating BMP signaling and regulating mesenchymal stem cell differentiation by blocking osteoblast differentiation to promote myogenic differention. Directly recognizes dephosphorylated SMAD1/5/8 and mediates their nuclear export in a Ran-dependent manner.</text>
</comment>
<accession>A0A7K5DHX0</accession>
<evidence type="ECO:0000313" key="9">
    <source>
        <dbReference type="EMBL" id="NWS19804.1"/>
    </source>
</evidence>
<dbReference type="PANTHER" id="PTHR23138:SF88">
    <property type="entry name" value="RAN-BINDING PROTEIN 3-LIKE"/>
    <property type="match status" value="1"/>
</dbReference>
<keyword evidence="3" id="KW-0963">Cytoplasm</keyword>
<feature type="non-terminal residue" evidence="9">
    <location>
        <position position="339"/>
    </location>
</feature>
<evidence type="ECO:0000256" key="5">
    <source>
        <dbReference type="ARBA" id="ARBA00059866"/>
    </source>
</evidence>
<reference evidence="9 10" key="1">
    <citation type="submission" date="2019-09" db="EMBL/GenBank/DDBJ databases">
        <title>Bird 10,000 Genomes (B10K) Project - Family phase.</title>
        <authorList>
            <person name="Zhang G."/>
        </authorList>
    </citation>
    <scope>NUCLEOTIDE SEQUENCE [LARGE SCALE GENOMIC DNA]</scope>
    <source>
        <strain evidence="9">B10K-DU-001-72</strain>
        <tissue evidence="9">Muscle</tissue>
    </source>
</reference>
<dbReference type="GO" id="GO:0046332">
    <property type="term" value="F:SMAD binding"/>
    <property type="evidence" value="ECO:0007669"/>
    <property type="project" value="UniProtKB-ARBA"/>
</dbReference>
<dbReference type="GO" id="GO:0006611">
    <property type="term" value="P:protein export from nucleus"/>
    <property type="evidence" value="ECO:0007669"/>
    <property type="project" value="TreeGrafter"/>
</dbReference>
<dbReference type="SMART" id="SM00160">
    <property type="entry name" value="RanBD"/>
    <property type="match status" value="1"/>
</dbReference>
<dbReference type="CDD" id="cd13180">
    <property type="entry name" value="RanBD_RanBP3"/>
    <property type="match status" value="1"/>
</dbReference>
<feature type="non-terminal residue" evidence="9">
    <location>
        <position position="1"/>
    </location>
</feature>
<dbReference type="Proteomes" id="UP000525089">
    <property type="component" value="Unassembled WGS sequence"/>
</dbReference>
<organism evidence="9 10">
    <name type="scientific">Pachyramphus minor</name>
    <dbReference type="NCBI Taxonomy" id="369605"/>
    <lineage>
        <taxon>Eukaryota</taxon>
        <taxon>Metazoa</taxon>
        <taxon>Chordata</taxon>
        <taxon>Craniata</taxon>
        <taxon>Vertebrata</taxon>
        <taxon>Euteleostomi</taxon>
        <taxon>Archelosauria</taxon>
        <taxon>Archosauria</taxon>
        <taxon>Dinosauria</taxon>
        <taxon>Saurischia</taxon>
        <taxon>Theropoda</taxon>
        <taxon>Coelurosauria</taxon>
        <taxon>Aves</taxon>
        <taxon>Neognathae</taxon>
        <taxon>Neoaves</taxon>
        <taxon>Telluraves</taxon>
        <taxon>Australaves</taxon>
        <taxon>Passeriformes</taxon>
        <taxon>Tyrannidae</taxon>
        <taxon>Pachyramphus</taxon>
    </lineage>
</organism>
<dbReference type="AlphaFoldDB" id="A0A7K5DHX0"/>
<evidence type="ECO:0000256" key="2">
    <source>
        <dbReference type="ARBA" id="ARBA00004496"/>
    </source>
</evidence>
<evidence type="ECO:0000313" key="10">
    <source>
        <dbReference type="Proteomes" id="UP000525089"/>
    </source>
</evidence>
<evidence type="ECO:0000256" key="3">
    <source>
        <dbReference type="ARBA" id="ARBA00022490"/>
    </source>
</evidence>
<keyword evidence="4" id="KW-0539">Nucleus</keyword>
<protein>
    <recommendedName>
        <fullName evidence="6">Ran-binding protein 3-like</fullName>
    </recommendedName>
</protein>
<feature type="compositionally biased region" description="Polar residues" evidence="7">
    <location>
        <begin position="66"/>
        <end position="77"/>
    </location>
</feature>
<dbReference type="PROSITE" id="PS50196">
    <property type="entry name" value="RANBD1"/>
    <property type="match status" value="1"/>
</dbReference>
<dbReference type="InterPro" id="IPR000156">
    <property type="entry name" value="Ran_bind_dom"/>
</dbReference>